<accession>A0A1G1ZDE0</accession>
<dbReference type="Gene3D" id="3.40.640.10">
    <property type="entry name" value="Type I PLP-dependent aspartate aminotransferase-like (Major domain)"/>
    <property type="match status" value="1"/>
</dbReference>
<protein>
    <recommendedName>
        <fullName evidence="8">Aminotransferase class III</fullName>
    </recommendedName>
</protein>
<dbReference type="PANTHER" id="PTHR11986">
    <property type="entry name" value="AMINOTRANSFERASE CLASS III"/>
    <property type="match status" value="1"/>
</dbReference>
<evidence type="ECO:0000256" key="3">
    <source>
        <dbReference type="ARBA" id="ARBA00022679"/>
    </source>
</evidence>
<evidence type="ECO:0000313" key="7">
    <source>
        <dbReference type="Proteomes" id="UP000177801"/>
    </source>
</evidence>
<keyword evidence="3" id="KW-0808">Transferase</keyword>
<dbReference type="InterPro" id="IPR050103">
    <property type="entry name" value="Class-III_PLP-dep_AT"/>
</dbReference>
<dbReference type="PIRSF" id="PIRSF000521">
    <property type="entry name" value="Transaminase_4ab_Lys_Orn"/>
    <property type="match status" value="1"/>
</dbReference>
<evidence type="ECO:0000256" key="2">
    <source>
        <dbReference type="ARBA" id="ARBA00022576"/>
    </source>
</evidence>
<dbReference type="EMBL" id="MHJD01000009">
    <property type="protein sequence ID" value="OGY62588.1"/>
    <property type="molecule type" value="Genomic_DNA"/>
</dbReference>
<dbReference type="InterPro" id="IPR015421">
    <property type="entry name" value="PyrdxlP-dep_Trfase_major"/>
</dbReference>
<dbReference type="InterPro" id="IPR015422">
    <property type="entry name" value="PyrdxlP-dep_Trfase_small"/>
</dbReference>
<evidence type="ECO:0008006" key="8">
    <source>
        <dbReference type="Google" id="ProtNLM"/>
    </source>
</evidence>
<gene>
    <name evidence="6" type="ORF">A3G58_02850</name>
</gene>
<dbReference type="SUPFAM" id="SSF53383">
    <property type="entry name" value="PLP-dependent transferases"/>
    <property type="match status" value="1"/>
</dbReference>
<dbReference type="Pfam" id="PF00202">
    <property type="entry name" value="Aminotran_3"/>
    <property type="match status" value="1"/>
</dbReference>
<dbReference type="Gene3D" id="3.90.1150.10">
    <property type="entry name" value="Aspartate Aminotransferase, domain 1"/>
    <property type="match status" value="1"/>
</dbReference>
<dbReference type="GO" id="GO:0030170">
    <property type="term" value="F:pyridoxal phosphate binding"/>
    <property type="evidence" value="ECO:0007669"/>
    <property type="project" value="InterPro"/>
</dbReference>
<dbReference type="InterPro" id="IPR005814">
    <property type="entry name" value="Aminotrans_3"/>
</dbReference>
<comment type="similarity">
    <text evidence="5">Belongs to the class-III pyridoxal-phosphate-dependent aminotransferase family.</text>
</comment>
<dbReference type="GO" id="GO:0042802">
    <property type="term" value="F:identical protein binding"/>
    <property type="evidence" value="ECO:0007669"/>
    <property type="project" value="TreeGrafter"/>
</dbReference>
<proteinExistence type="inferred from homology"/>
<dbReference type="InterPro" id="IPR015424">
    <property type="entry name" value="PyrdxlP-dep_Trfase"/>
</dbReference>
<organism evidence="6 7">
    <name type="scientific">Candidatus Colwellbacteria bacterium RIFCSPLOWO2_12_FULL_46_17</name>
    <dbReference type="NCBI Taxonomy" id="1797695"/>
    <lineage>
        <taxon>Bacteria</taxon>
        <taxon>Candidatus Colwelliibacteriota</taxon>
    </lineage>
</organism>
<evidence type="ECO:0000313" key="6">
    <source>
        <dbReference type="EMBL" id="OGY62588.1"/>
    </source>
</evidence>
<comment type="caution">
    <text evidence="6">The sequence shown here is derived from an EMBL/GenBank/DDBJ whole genome shotgun (WGS) entry which is preliminary data.</text>
</comment>
<dbReference type="Proteomes" id="UP000177801">
    <property type="component" value="Unassembled WGS sequence"/>
</dbReference>
<dbReference type="CDD" id="cd00610">
    <property type="entry name" value="OAT_like"/>
    <property type="match status" value="1"/>
</dbReference>
<keyword evidence="2" id="KW-0032">Aminotransferase</keyword>
<sequence length="423" mass="47496">MAKMRVNTKYRKIRSDFSLSNNKVYRSINGMEPKSVVNTIPLTWARAKDFSIVDPEGNTFIDLTCGIFVANSGHSNPAIKKAIKDQIDSDLLFSYNYPTEIKEKFLKKLLQLAPKYFNRVALLNTGSEAVDLAYKIMKVYGKKTKKKYIVTFTGSYHGRGLSNDLICGAKDKATRWSGVTDKYVRFIEFPYEEGTKFDPKKLPPAGEIAGFMLETFQGWGTWFYPKQFLRDLYKFARKNKALVCFDEMQAGFYRLGPIFGYMTYGKDIQPDIICVGKAITSSLPLAAVISRRELVDIDKADMHGTQSSNPLCLAAALANIKFLSANIAKFRKVMKVFESEMNKLTEFGIVKKVNARGMIAGIIFDETEPATAIVKNCIRNGVLPVCTNRNSIKIAPPLTITLPALREAVSVLRAAIELEDKKQ</sequence>
<evidence type="ECO:0000256" key="4">
    <source>
        <dbReference type="ARBA" id="ARBA00022898"/>
    </source>
</evidence>
<evidence type="ECO:0000256" key="1">
    <source>
        <dbReference type="ARBA" id="ARBA00001933"/>
    </source>
</evidence>
<dbReference type="PANTHER" id="PTHR11986:SF79">
    <property type="entry name" value="ACETYLORNITHINE AMINOTRANSFERASE, MITOCHONDRIAL"/>
    <property type="match status" value="1"/>
</dbReference>
<reference evidence="6 7" key="1">
    <citation type="journal article" date="2016" name="Nat. Commun.">
        <title>Thousands of microbial genomes shed light on interconnected biogeochemical processes in an aquifer system.</title>
        <authorList>
            <person name="Anantharaman K."/>
            <person name="Brown C.T."/>
            <person name="Hug L.A."/>
            <person name="Sharon I."/>
            <person name="Castelle C.J."/>
            <person name="Probst A.J."/>
            <person name="Thomas B.C."/>
            <person name="Singh A."/>
            <person name="Wilkins M.J."/>
            <person name="Karaoz U."/>
            <person name="Brodie E.L."/>
            <person name="Williams K.H."/>
            <person name="Hubbard S.S."/>
            <person name="Banfield J.F."/>
        </authorList>
    </citation>
    <scope>NUCLEOTIDE SEQUENCE [LARGE SCALE GENOMIC DNA]</scope>
</reference>
<dbReference type="GO" id="GO:0008483">
    <property type="term" value="F:transaminase activity"/>
    <property type="evidence" value="ECO:0007669"/>
    <property type="project" value="UniProtKB-KW"/>
</dbReference>
<comment type="cofactor">
    <cofactor evidence="1">
        <name>pyridoxal 5'-phosphate</name>
        <dbReference type="ChEBI" id="CHEBI:597326"/>
    </cofactor>
</comment>
<evidence type="ECO:0000256" key="5">
    <source>
        <dbReference type="RuleBase" id="RU003560"/>
    </source>
</evidence>
<dbReference type="AlphaFoldDB" id="A0A1G1ZDE0"/>
<name>A0A1G1ZDE0_9BACT</name>
<keyword evidence="4 5" id="KW-0663">Pyridoxal phosphate</keyword>